<name>A0A1Y1MQV9_PHOPY</name>
<feature type="domain" description="BAG" evidence="3">
    <location>
        <begin position="51"/>
        <end position="129"/>
    </location>
</feature>
<reference evidence="5" key="3">
    <citation type="submission" date="2019-08" db="EMBL/GenBank/DDBJ databases">
        <authorList>
            <consortium name="Photinus pyralis genome working group"/>
            <person name="Fallon T.R."/>
            <person name="Sander Lower S.E."/>
            <person name="Weng J.-K."/>
        </authorList>
    </citation>
    <scope>NUCLEOTIDE SEQUENCE</scope>
    <source>
        <strain evidence="5">1611_PpyrPB1</strain>
        <tissue evidence="5">Whole body</tissue>
    </source>
</reference>
<dbReference type="GO" id="GO:0016020">
    <property type="term" value="C:membrane"/>
    <property type="evidence" value="ECO:0007669"/>
    <property type="project" value="TreeGrafter"/>
</dbReference>
<dbReference type="InterPro" id="IPR003103">
    <property type="entry name" value="BAG_domain"/>
</dbReference>
<evidence type="ECO:0000259" key="3">
    <source>
        <dbReference type="PROSITE" id="PS51035"/>
    </source>
</evidence>
<dbReference type="SMART" id="SM00264">
    <property type="entry name" value="BAG"/>
    <property type="match status" value="1"/>
</dbReference>
<dbReference type="Proteomes" id="UP000327044">
    <property type="component" value="Unassembled WGS sequence"/>
</dbReference>
<dbReference type="EMBL" id="GEZM01024016">
    <property type="protein sequence ID" value="JAV88063.1"/>
    <property type="molecule type" value="Transcribed_RNA"/>
</dbReference>
<evidence type="ECO:0000313" key="4">
    <source>
        <dbReference type="EMBL" id="JAV88063.1"/>
    </source>
</evidence>
<dbReference type="EMBL" id="GEZM01024013">
    <property type="protein sequence ID" value="JAV88069.1"/>
    <property type="molecule type" value="Transcribed_RNA"/>
</dbReference>
<dbReference type="EMBL" id="GEZM01024015">
    <property type="protein sequence ID" value="JAV88066.1"/>
    <property type="molecule type" value="Transcribed_RNA"/>
</dbReference>
<evidence type="ECO:0000256" key="1">
    <source>
        <dbReference type="ARBA" id="ARBA00023186"/>
    </source>
</evidence>
<dbReference type="GO" id="GO:0000774">
    <property type="term" value="F:adenyl-nucleotide exchange factor activity"/>
    <property type="evidence" value="ECO:0007669"/>
    <property type="project" value="TreeGrafter"/>
</dbReference>
<dbReference type="InParanoid" id="A0A1Y1MQV9"/>
<dbReference type="GO" id="GO:0005829">
    <property type="term" value="C:cytosol"/>
    <property type="evidence" value="ECO:0007669"/>
    <property type="project" value="TreeGrafter"/>
</dbReference>
<dbReference type="EMBL" id="VVIM01000009">
    <property type="protein sequence ID" value="KAB0793653.1"/>
    <property type="molecule type" value="Genomic_DNA"/>
</dbReference>
<protein>
    <recommendedName>
        <fullName evidence="3">BAG domain-containing protein</fullName>
    </recommendedName>
</protein>
<accession>A0A1Y1MQV9</accession>
<gene>
    <name evidence="5" type="ORF">PPYR_13273</name>
</gene>
<evidence type="ECO:0000256" key="2">
    <source>
        <dbReference type="SAM" id="MobiDB-lite"/>
    </source>
</evidence>
<reference evidence="4" key="1">
    <citation type="journal article" date="2016" name="Sci. Rep.">
        <title>Molecular characterization of firefly nuptial gifts: a multi-omics approach sheds light on postcopulatory sexual selection.</title>
        <authorList>
            <person name="Al-Wathiqui N."/>
            <person name="Fallon T.R."/>
            <person name="South A."/>
            <person name="Weng J.K."/>
            <person name="Lewis S.M."/>
        </authorList>
    </citation>
    <scope>NUCLEOTIDE SEQUENCE</scope>
</reference>
<dbReference type="GO" id="GO:0005634">
    <property type="term" value="C:nucleus"/>
    <property type="evidence" value="ECO:0007669"/>
    <property type="project" value="TreeGrafter"/>
</dbReference>
<dbReference type="PROSITE" id="PS51035">
    <property type="entry name" value="BAG"/>
    <property type="match status" value="1"/>
</dbReference>
<keyword evidence="1" id="KW-0143">Chaperone</keyword>
<sequence>MDCRNSHELEENVAVENGSLHTSETDTEKYLKGDNVPNDAPEKQASRETEILKSINTITNGIENLRERIEHFSGCSTDDRDYKYLEEMLLTGLVELDQLDTNDNIMLRQERKRAVQFIQKFMKMLDARLTENKSFLNVNVESDDEI</sequence>
<dbReference type="EMBL" id="GEZM01024018">
    <property type="protein sequence ID" value="JAV88059.1"/>
    <property type="molecule type" value="Transcribed_RNA"/>
</dbReference>
<dbReference type="SUPFAM" id="SSF63491">
    <property type="entry name" value="BAG domain"/>
    <property type="match status" value="1"/>
</dbReference>
<feature type="region of interest" description="Disordered" evidence="2">
    <location>
        <begin position="14"/>
        <end position="48"/>
    </location>
</feature>
<dbReference type="InterPro" id="IPR039773">
    <property type="entry name" value="BAG_chaperone_regulator"/>
</dbReference>
<dbReference type="InterPro" id="IPR036533">
    <property type="entry name" value="BAG_dom_sf"/>
</dbReference>
<dbReference type="GO" id="GO:0051087">
    <property type="term" value="F:protein-folding chaperone binding"/>
    <property type="evidence" value="ECO:0007669"/>
    <property type="project" value="InterPro"/>
</dbReference>
<proteinExistence type="predicted"/>
<evidence type="ECO:0000313" key="6">
    <source>
        <dbReference type="Proteomes" id="UP000327044"/>
    </source>
</evidence>
<dbReference type="EMBL" id="GEZM01024019">
    <property type="protein sequence ID" value="JAV88057.1"/>
    <property type="molecule type" value="Transcribed_RNA"/>
</dbReference>
<dbReference type="PANTHER" id="PTHR12329:SF5">
    <property type="entry name" value="STARVIN, ISOFORM E"/>
    <property type="match status" value="1"/>
</dbReference>
<dbReference type="PANTHER" id="PTHR12329">
    <property type="entry name" value="BCL2-ASSOCIATED ATHANOGENE"/>
    <property type="match status" value="1"/>
</dbReference>
<feature type="compositionally biased region" description="Basic and acidic residues" evidence="2">
    <location>
        <begin position="23"/>
        <end position="32"/>
    </location>
</feature>
<dbReference type="Gene3D" id="1.20.58.120">
    <property type="entry name" value="BAG domain"/>
    <property type="match status" value="1"/>
</dbReference>
<evidence type="ECO:0000313" key="5">
    <source>
        <dbReference type="EMBL" id="KAB0793653.1"/>
    </source>
</evidence>
<organism evidence="4">
    <name type="scientific">Photinus pyralis</name>
    <name type="common">Common eastern firefly</name>
    <name type="synonym">Lampyris pyralis</name>
    <dbReference type="NCBI Taxonomy" id="7054"/>
    <lineage>
        <taxon>Eukaryota</taxon>
        <taxon>Metazoa</taxon>
        <taxon>Ecdysozoa</taxon>
        <taxon>Arthropoda</taxon>
        <taxon>Hexapoda</taxon>
        <taxon>Insecta</taxon>
        <taxon>Pterygota</taxon>
        <taxon>Neoptera</taxon>
        <taxon>Endopterygota</taxon>
        <taxon>Coleoptera</taxon>
        <taxon>Polyphaga</taxon>
        <taxon>Elateriformia</taxon>
        <taxon>Elateroidea</taxon>
        <taxon>Lampyridae</taxon>
        <taxon>Lampyrinae</taxon>
        <taxon>Photinus</taxon>
    </lineage>
</organism>
<dbReference type="AlphaFoldDB" id="A0A1Y1MQV9"/>
<keyword evidence="6" id="KW-1185">Reference proteome</keyword>
<dbReference type="GO" id="GO:0050821">
    <property type="term" value="P:protein stabilization"/>
    <property type="evidence" value="ECO:0007669"/>
    <property type="project" value="TreeGrafter"/>
</dbReference>
<dbReference type="Pfam" id="PF02179">
    <property type="entry name" value="BAG"/>
    <property type="match status" value="1"/>
</dbReference>
<dbReference type="EMBL" id="GEZM01024020">
    <property type="protein sequence ID" value="JAV88055.1"/>
    <property type="molecule type" value="Transcribed_RNA"/>
</dbReference>
<reference evidence="5 6" key="2">
    <citation type="journal article" date="2018" name="Elife">
        <title>Firefly genomes illuminate parallel origins of bioluminescence in beetles.</title>
        <authorList>
            <person name="Fallon T.R."/>
            <person name="Lower S.E."/>
            <person name="Chang C.H."/>
            <person name="Bessho-Uehara M."/>
            <person name="Martin G.J."/>
            <person name="Bewick A.J."/>
            <person name="Behringer M."/>
            <person name="Debat H.J."/>
            <person name="Wong I."/>
            <person name="Day J.C."/>
            <person name="Suvorov A."/>
            <person name="Silva C.J."/>
            <person name="Stanger-Hall K.F."/>
            <person name="Hall D.W."/>
            <person name="Schmitz R.J."/>
            <person name="Nelson D.R."/>
            <person name="Lewis S.M."/>
            <person name="Shigenobu S."/>
            <person name="Bybee S.M."/>
            <person name="Larracuente A.M."/>
            <person name="Oba Y."/>
            <person name="Weng J.K."/>
        </authorList>
    </citation>
    <scope>NUCLEOTIDE SEQUENCE [LARGE SCALE GENOMIC DNA]</scope>
    <source>
        <strain evidence="5">1611_PpyrPB1</strain>
        <tissue evidence="5">Whole body</tissue>
    </source>
</reference>
<dbReference type="OrthoDB" id="333905at2759"/>